<name>A0A0J8RVE2_COCIT</name>
<protein>
    <submittedName>
        <fullName evidence="2">Uncharacterized protein</fullName>
    </submittedName>
</protein>
<organism evidence="2 3">
    <name type="scientific">Coccidioides immitis H538.4</name>
    <dbReference type="NCBI Taxonomy" id="396776"/>
    <lineage>
        <taxon>Eukaryota</taxon>
        <taxon>Fungi</taxon>
        <taxon>Dikarya</taxon>
        <taxon>Ascomycota</taxon>
        <taxon>Pezizomycotina</taxon>
        <taxon>Eurotiomycetes</taxon>
        <taxon>Eurotiomycetidae</taxon>
        <taxon>Onygenales</taxon>
        <taxon>Onygenaceae</taxon>
        <taxon>Coccidioides</taxon>
    </lineage>
</organism>
<evidence type="ECO:0000313" key="2">
    <source>
        <dbReference type="EMBL" id="KMU88531.1"/>
    </source>
</evidence>
<gene>
    <name evidence="2" type="ORF">CIHG_06331</name>
</gene>
<proteinExistence type="predicted"/>
<feature type="region of interest" description="Disordered" evidence="1">
    <location>
        <begin position="1"/>
        <end position="22"/>
    </location>
</feature>
<dbReference type="AlphaFoldDB" id="A0A0J8RVE2"/>
<evidence type="ECO:0000313" key="3">
    <source>
        <dbReference type="Proteomes" id="UP000054563"/>
    </source>
</evidence>
<dbReference type="Proteomes" id="UP000054563">
    <property type="component" value="Unassembled WGS sequence"/>
</dbReference>
<sequence length="99" mass="11434">MQHCPRCKTSSSRDHSSEETRLGWTVSDGRAGDCMTYLSYSFQPYGANVGCQTLQKDWMRRCKQCRYLLVEVPTQELLKELEYKEINESIGMGKRAPFS</sequence>
<evidence type="ECO:0000256" key="1">
    <source>
        <dbReference type="SAM" id="MobiDB-lite"/>
    </source>
</evidence>
<reference evidence="3" key="1">
    <citation type="journal article" date="2010" name="Genome Res.">
        <title>Population genomic sequencing of Coccidioides fungi reveals recent hybridization and transposon control.</title>
        <authorList>
            <person name="Neafsey D.E."/>
            <person name="Barker B.M."/>
            <person name="Sharpton T.J."/>
            <person name="Stajich J.E."/>
            <person name="Park D.J."/>
            <person name="Whiston E."/>
            <person name="Hung C.-Y."/>
            <person name="McMahan C."/>
            <person name="White J."/>
            <person name="Sykes S."/>
            <person name="Heiman D."/>
            <person name="Young S."/>
            <person name="Zeng Q."/>
            <person name="Abouelleil A."/>
            <person name="Aftuck L."/>
            <person name="Bessette D."/>
            <person name="Brown A."/>
            <person name="FitzGerald M."/>
            <person name="Lui A."/>
            <person name="Macdonald J.P."/>
            <person name="Priest M."/>
            <person name="Orbach M.J."/>
            <person name="Galgiani J.N."/>
            <person name="Kirkland T.N."/>
            <person name="Cole G.T."/>
            <person name="Birren B.W."/>
            <person name="Henn M.R."/>
            <person name="Taylor J.W."/>
            <person name="Rounsley S.D."/>
        </authorList>
    </citation>
    <scope>NUCLEOTIDE SEQUENCE [LARGE SCALE GENOMIC DNA]</scope>
    <source>
        <strain evidence="3">H538.4</strain>
    </source>
</reference>
<dbReference type="EMBL" id="DS017005">
    <property type="protein sequence ID" value="KMU88531.1"/>
    <property type="molecule type" value="Genomic_DNA"/>
</dbReference>
<dbReference type="VEuPathDB" id="FungiDB:CIHG_06331"/>
<accession>A0A0J8RVE2</accession>
<feature type="compositionally biased region" description="Basic and acidic residues" evidence="1">
    <location>
        <begin position="11"/>
        <end position="21"/>
    </location>
</feature>